<feature type="compositionally biased region" description="Low complexity" evidence="2">
    <location>
        <begin position="219"/>
        <end position="229"/>
    </location>
</feature>
<keyword evidence="4" id="KW-1185">Reference proteome</keyword>
<reference evidence="3" key="1">
    <citation type="submission" date="2023-02" db="EMBL/GenBank/DDBJ databases">
        <title>Identification and recombinant expression of a fungal hydrolase from Papiliotrema laurentii that hydrolyzes apple cutin and clears colloidal polyester polyurethane.</title>
        <authorList>
            <consortium name="DOE Joint Genome Institute"/>
            <person name="Roman V.A."/>
            <person name="Bojanowski C."/>
            <person name="Crable B.R."/>
            <person name="Wagner D.N."/>
            <person name="Hung C.S."/>
            <person name="Nadeau L.J."/>
            <person name="Schratz L."/>
            <person name="Haridas S."/>
            <person name="Pangilinan J."/>
            <person name="Lipzen A."/>
            <person name="Na H."/>
            <person name="Yan M."/>
            <person name="Ng V."/>
            <person name="Grigoriev I.V."/>
            <person name="Spatafora J.W."/>
            <person name="Barlow D."/>
            <person name="Biffinger J."/>
            <person name="Kelley-Loughnane N."/>
            <person name="Varaljay V.A."/>
            <person name="Crookes-Goodson W.J."/>
        </authorList>
    </citation>
    <scope>NUCLEOTIDE SEQUENCE</scope>
    <source>
        <strain evidence="3">5307AH</strain>
    </source>
</reference>
<evidence type="ECO:0000313" key="4">
    <source>
        <dbReference type="Proteomes" id="UP001182556"/>
    </source>
</evidence>
<feature type="compositionally biased region" description="Low complexity" evidence="2">
    <location>
        <begin position="690"/>
        <end position="709"/>
    </location>
</feature>
<name>A0AAD9L6U6_PAPLA</name>
<feature type="coiled-coil region" evidence="1">
    <location>
        <begin position="772"/>
        <end position="813"/>
    </location>
</feature>
<proteinExistence type="predicted"/>
<protein>
    <submittedName>
        <fullName evidence="3">Uncharacterized protein</fullName>
    </submittedName>
</protein>
<sequence length="1088" mass="115514">MSTLVSEPVSAMGMDDDSLRAQKLANAKKKLKTFRANRSIDTEPSLAPSTGTFLFPSASLSASPIPLVTDIGGNAAWRHSREMKEKDLDLPPFPASTIPASQSPGKLRKPRSKGSMSHRRQASSVTLGGSSGGLNRGSVMGLFESEELEARPLRGPVPRLAPSEIITTPATPLPDDPEAGTLTTGEDPIAVKERLTTFSFGAKPPTNPRSDSRERRVGQPLLPSQLLPSEDFPSPNASPSKRLSTPVSRPPSLLLTRPTPLAFGSPSPSGASNRLMDIPQTPPTPARSKRHSHTRSNSISLPNLKLNSRPASLGVPSSPSFPSSPSSPATSRPTTLGASARLKFEPSGRGAEAELGKDESRRKALEKLTGSPSLDIPDSPRHEIALPDLDDEDLSSVASSARPHSGFGSFTFGRPASTSSTPSVFSWTNGESSPPPEQWSADPNGKSDEKDDILGFGFTFSGNGSGSFSFGSAAPASALPNHDTGLGMGLPSTMPVRPAISRNLSVLAEVDEPEDGDAEQDLPTAFVPGIQDHQAMPLSPTAEEIAENQDTIPFVPIAAPAPLRLRELHLVSSSSPASTGSGGASNTPSRLGSPTKGYGAIGRGRPGPLANVSTDSPASTSSIVSTPKSAGSVRRRAGPGSGSRGSSISYKRDGESTSSRDWGMGNKMPFSPTDLSDTSSPSQTFSPHYSGWGSVPRSGSSRPCPRPKSLASVGHDNRGAGRVLGEVEEVDEDALSSRNPSYRLSSAESNSDQAKSEHSRDSFGVFGWRDPQLELELERDELREDVELWRQRCAGLEDKLDLEKKENVVLRDRLRKLGDRVSSMSSYPDTNRDTSLVADLRTQLFGVKAQMERERTQKLSALDRVAELEARLKAITGSNEATGGQSFLGHVFSPAPLLPAAPSPKVLDDPSSPKETASRFDPVGRMRAWGFPREPVQPAQSTRSKRESFFGLSQVLQRGSDEHERGEMGVDLPPFVLPTETLSAGNAQPLRVVSDPIPVTSAGVGTHGSFTEDGSRSISLTASASTALSFLSDYLPKYSKPTSLPPLTEGPLTREPRAAVKQPPGSEHKGVLDFRKACRCCVGEVLEV</sequence>
<dbReference type="AlphaFoldDB" id="A0AAD9L6U6"/>
<feature type="compositionally biased region" description="Polar residues" evidence="2">
    <location>
        <begin position="611"/>
        <end position="628"/>
    </location>
</feature>
<feature type="compositionally biased region" description="Polar residues" evidence="2">
    <location>
        <begin position="416"/>
        <end position="432"/>
    </location>
</feature>
<feature type="compositionally biased region" description="Polar residues" evidence="2">
    <location>
        <begin position="736"/>
        <end position="753"/>
    </location>
</feature>
<evidence type="ECO:0000256" key="1">
    <source>
        <dbReference type="SAM" id="Coils"/>
    </source>
</evidence>
<feature type="compositionally biased region" description="Low complexity" evidence="2">
    <location>
        <begin position="573"/>
        <end position="589"/>
    </location>
</feature>
<evidence type="ECO:0000256" key="2">
    <source>
        <dbReference type="SAM" id="MobiDB-lite"/>
    </source>
</evidence>
<feature type="compositionally biased region" description="Basic residues" evidence="2">
    <location>
        <begin position="106"/>
        <end position="121"/>
    </location>
</feature>
<feature type="region of interest" description="Disordered" evidence="2">
    <location>
        <begin position="573"/>
        <end position="761"/>
    </location>
</feature>
<feature type="compositionally biased region" description="Low complexity" evidence="2">
    <location>
        <begin position="316"/>
        <end position="335"/>
    </location>
</feature>
<feature type="compositionally biased region" description="Low complexity" evidence="2">
    <location>
        <begin position="671"/>
        <end position="682"/>
    </location>
</feature>
<dbReference type="EMBL" id="JAODAN010000003">
    <property type="protein sequence ID" value="KAK1925373.1"/>
    <property type="molecule type" value="Genomic_DNA"/>
</dbReference>
<gene>
    <name evidence="3" type="ORF">DB88DRAFT_191754</name>
</gene>
<accession>A0AAD9L6U6</accession>
<feature type="region of interest" description="Disordered" evidence="2">
    <location>
        <begin position="902"/>
        <end position="923"/>
    </location>
</feature>
<evidence type="ECO:0000313" key="3">
    <source>
        <dbReference type="EMBL" id="KAK1925373.1"/>
    </source>
</evidence>
<feature type="region of interest" description="Disordered" evidence="2">
    <location>
        <begin position="1042"/>
        <end position="1069"/>
    </location>
</feature>
<feature type="compositionally biased region" description="Basic and acidic residues" evidence="2">
    <location>
        <begin position="342"/>
        <end position="366"/>
    </location>
</feature>
<feature type="compositionally biased region" description="Low complexity" evidence="2">
    <location>
        <begin position="242"/>
        <end position="261"/>
    </location>
</feature>
<dbReference type="Proteomes" id="UP001182556">
    <property type="component" value="Unassembled WGS sequence"/>
</dbReference>
<comment type="caution">
    <text evidence="3">The sequence shown here is derived from an EMBL/GenBank/DDBJ whole genome shotgun (WGS) entry which is preliminary data.</text>
</comment>
<feature type="compositionally biased region" description="Basic and acidic residues" evidence="2">
    <location>
        <begin position="906"/>
        <end position="923"/>
    </location>
</feature>
<organism evidence="3 4">
    <name type="scientific">Papiliotrema laurentii</name>
    <name type="common">Cryptococcus laurentii</name>
    <dbReference type="NCBI Taxonomy" id="5418"/>
    <lineage>
        <taxon>Eukaryota</taxon>
        <taxon>Fungi</taxon>
        <taxon>Dikarya</taxon>
        <taxon>Basidiomycota</taxon>
        <taxon>Agaricomycotina</taxon>
        <taxon>Tremellomycetes</taxon>
        <taxon>Tremellales</taxon>
        <taxon>Rhynchogastremaceae</taxon>
        <taxon>Papiliotrema</taxon>
    </lineage>
</organism>
<keyword evidence="1" id="KW-0175">Coiled coil</keyword>
<feature type="compositionally biased region" description="Polar residues" evidence="2">
    <location>
        <begin position="295"/>
        <end position="310"/>
    </location>
</feature>
<feature type="region of interest" description="Disordered" evidence="2">
    <location>
        <begin position="86"/>
        <end position="458"/>
    </location>
</feature>